<dbReference type="InterPro" id="IPR002297">
    <property type="entry name" value="DNA-dir_DNA_pol_A_mt"/>
</dbReference>
<dbReference type="OrthoDB" id="5533580at2759"/>
<dbReference type="InterPro" id="IPR043502">
    <property type="entry name" value="DNA/RNA_pol_sf"/>
</dbReference>
<evidence type="ECO:0000313" key="5">
    <source>
        <dbReference type="Proteomes" id="UP000267251"/>
    </source>
</evidence>
<evidence type="ECO:0000256" key="2">
    <source>
        <dbReference type="SAM" id="MobiDB-lite"/>
    </source>
</evidence>
<dbReference type="Proteomes" id="UP000267251">
    <property type="component" value="Unassembled WGS sequence"/>
</dbReference>
<dbReference type="EMBL" id="KZ988245">
    <property type="protein sequence ID" value="RKP12672.1"/>
    <property type="molecule type" value="Genomic_DNA"/>
</dbReference>
<evidence type="ECO:0000256" key="1">
    <source>
        <dbReference type="ARBA" id="ARBA00031966"/>
    </source>
</evidence>
<feature type="compositionally biased region" description="Basic and acidic residues" evidence="2">
    <location>
        <begin position="223"/>
        <end position="238"/>
    </location>
</feature>
<dbReference type="GO" id="GO:0003677">
    <property type="term" value="F:DNA binding"/>
    <property type="evidence" value="ECO:0007669"/>
    <property type="project" value="InterPro"/>
</dbReference>
<dbReference type="GO" id="GO:0008408">
    <property type="term" value="F:3'-5' exonuclease activity"/>
    <property type="evidence" value="ECO:0007669"/>
    <property type="project" value="TreeGrafter"/>
</dbReference>
<dbReference type="GO" id="GO:0003887">
    <property type="term" value="F:DNA-directed DNA polymerase activity"/>
    <property type="evidence" value="ECO:0007669"/>
    <property type="project" value="InterPro"/>
</dbReference>
<organism evidence="4 5">
    <name type="scientific">Piptocephalis cylindrospora</name>
    <dbReference type="NCBI Taxonomy" id="1907219"/>
    <lineage>
        <taxon>Eukaryota</taxon>
        <taxon>Fungi</taxon>
        <taxon>Fungi incertae sedis</taxon>
        <taxon>Zoopagomycota</taxon>
        <taxon>Zoopagomycotina</taxon>
        <taxon>Zoopagomycetes</taxon>
        <taxon>Zoopagales</taxon>
        <taxon>Piptocephalidaceae</taxon>
        <taxon>Piptocephalis</taxon>
    </lineage>
</organism>
<evidence type="ECO:0000313" key="4">
    <source>
        <dbReference type="EMBL" id="RKP12672.1"/>
    </source>
</evidence>
<dbReference type="InterPro" id="IPR001098">
    <property type="entry name" value="DNA-dir_DNA_pol_A_palm_dom"/>
</dbReference>
<accession>A0A4P9Y288</accession>
<dbReference type="SUPFAM" id="SSF56672">
    <property type="entry name" value="DNA/RNA polymerases"/>
    <property type="match status" value="1"/>
</dbReference>
<keyword evidence="5" id="KW-1185">Reference proteome</keyword>
<dbReference type="SMART" id="SM00482">
    <property type="entry name" value="POLAc"/>
    <property type="match status" value="1"/>
</dbReference>
<feature type="region of interest" description="Disordered" evidence="2">
    <location>
        <begin position="218"/>
        <end position="255"/>
    </location>
</feature>
<gene>
    <name evidence="4" type="ORF">BJ684DRAFT_16863</name>
</gene>
<dbReference type="GO" id="GO:0006264">
    <property type="term" value="P:mitochondrial DNA replication"/>
    <property type="evidence" value="ECO:0007669"/>
    <property type="project" value="TreeGrafter"/>
</dbReference>
<name>A0A4P9Y288_9FUNG</name>
<dbReference type="AlphaFoldDB" id="A0A4P9Y288"/>
<sequence>FNPEVASAPEKAKDRAKALYASTKGRKEHGTTKYGRSFWHGGSESYMFNALETIALQDRPVTPALGCEVSEALRPQYVGSQYMTSRVNWVVQSSGVDYLHLLLISMSYLCRRYGIQARFMISVHDELRYLVHEEDKYRAGLALQVSEVIRLIRREFLSDPLMPSPSLIQSVAFFSAVDMDHVLRKEVDMECITPSNHTPMEPGECCDVEGLVARTNGGVLSSRDQDDHELEARTREIPVPKGITEPTYERPDPHDPRVLAFLHAQSLDKLPKETPSNKSQTTGTSSRSRTIRVSSGSKATQTSPPTSKWVAKRPGQGHADIRDILSRMPPSAYA</sequence>
<dbReference type="GO" id="GO:0005760">
    <property type="term" value="C:gamma DNA polymerase complex"/>
    <property type="evidence" value="ECO:0007669"/>
    <property type="project" value="InterPro"/>
</dbReference>
<dbReference type="PANTHER" id="PTHR10267:SF0">
    <property type="entry name" value="DNA POLYMERASE SUBUNIT GAMMA-1"/>
    <property type="match status" value="1"/>
</dbReference>
<evidence type="ECO:0000259" key="3">
    <source>
        <dbReference type="SMART" id="SM00482"/>
    </source>
</evidence>
<feature type="domain" description="DNA-directed DNA polymerase family A palm" evidence="3">
    <location>
        <begin position="5"/>
        <end position="135"/>
    </location>
</feature>
<feature type="region of interest" description="Disordered" evidence="2">
    <location>
        <begin position="267"/>
        <end position="334"/>
    </location>
</feature>
<protein>
    <recommendedName>
        <fullName evidence="1">Mitochondrial DNA polymerase catalytic subunit</fullName>
    </recommendedName>
</protein>
<dbReference type="PRINTS" id="PR00867">
    <property type="entry name" value="DNAPOLG"/>
</dbReference>
<proteinExistence type="predicted"/>
<dbReference type="PANTHER" id="PTHR10267">
    <property type="entry name" value="DNA POLYMERASE SUBUNIT GAMMA-1"/>
    <property type="match status" value="1"/>
</dbReference>
<feature type="non-terminal residue" evidence="4">
    <location>
        <position position="1"/>
    </location>
</feature>
<feature type="compositionally biased region" description="Low complexity" evidence="2">
    <location>
        <begin position="279"/>
        <end position="297"/>
    </location>
</feature>
<reference evidence="5" key="1">
    <citation type="journal article" date="2018" name="Nat. Microbiol.">
        <title>Leveraging single-cell genomics to expand the fungal tree of life.</title>
        <authorList>
            <person name="Ahrendt S.R."/>
            <person name="Quandt C.A."/>
            <person name="Ciobanu D."/>
            <person name="Clum A."/>
            <person name="Salamov A."/>
            <person name="Andreopoulos B."/>
            <person name="Cheng J.F."/>
            <person name="Woyke T."/>
            <person name="Pelin A."/>
            <person name="Henrissat B."/>
            <person name="Reynolds N.K."/>
            <person name="Benny G.L."/>
            <person name="Smith M.E."/>
            <person name="James T.Y."/>
            <person name="Grigoriev I.V."/>
        </authorList>
    </citation>
    <scope>NUCLEOTIDE SEQUENCE [LARGE SCALE GENOMIC DNA]</scope>
</reference>